<keyword evidence="4 6" id="KW-1133">Transmembrane helix</keyword>
<sequence length="371" mass="41294">MFPIIWRYLLSQYFKVMGLCVAAFIAVLLTSRLDEIAHFAVLSPTPALAAQFILLQIPYILPIVIPVSCLISSILLVQRLSKSHELTAFRSCGISLKDFLTPILFSSVLVAFINFYIISELSTYSHYQTIIWKEELRSTNPLHLLRNKHLMGAKGGFFNSLGDSKLGKNAGEVILALPNKNQSRITLFLAKELISDDNFFEGTDVTMITAMPSGDPDSFDHLLVENAAKTKTLTDDFSQLMKQKQWKIGNDYLTMEQLLAKLYEEQANGFSVNDINCCYSEIIRRFSLGFSAFSFTLMGLAFGISISRTHSLKKILWVVLLAGGYITTLFIGKSAGQNLSLSLALYTIPHLLIISLSAAVLYRVNHGIEGA</sequence>
<keyword evidence="8" id="KW-1185">Reference proteome</keyword>
<evidence type="ECO:0000313" key="7">
    <source>
        <dbReference type="EMBL" id="ADI38049.1"/>
    </source>
</evidence>
<dbReference type="Pfam" id="PF03739">
    <property type="entry name" value="LptF_LptG"/>
    <property type="match status" value="1"/>
</dbReference>
<evidence type="ECO:0000256" key="3">
    <source>
        <dbReference type="ARBA" id="ARBA00022692"/>
    </source>
</evidence>
<evidence type="ECO:0000256" key="6">
    <source>
        <dbReference type="SAM" id="Phobius"/>
    </source>
</evidence>
<dbReference type="AlphaFoldDB" id="D6YV88"/>
<dbReference type="Proteomes" id="UP000001505">
    <property type="component" value="Chromosome"/>
</dbReference>
<dbReference type="STRING" id="716544.wcw_0682"/>
<dbReference type="RefSeq" id="WP_013181768.1">
    <property type="nucleotide sequence ID" value="NC_014225.1"/>
</dbReference>
<dbReference type="HOGENOM" id="CLU_745863_0_0_0"/>
<keyword evidence="2" id="KW-1003">Cell membrane</keyword>
<feature type="transmembrane region" description="Helical" evidence="6">
    <location>
        <begin position="99"/>
        <end position="118"/>
    </location>
</feature>
<name>D6YV88_WADCW</name>
<dbReference type="EMBL" id="CP001928">
    <property type="protein sequence ID" value="ADI38049.1"/>
    <property type="molecule type" value="Genomic_DNA"/>
</dbReference>
<dbReference type="PANTHER" id="PTHR33529">
    <property type="entry name" value="SLR0882 PROTEIN-RELATED"/>
    <property type="match status" value="1"/>
</dbReference>
<evidence type="ECO:0000256" key="5">
    <source>
        <dbReference type="ARBA" id="ARBA00023136"/>
    </source>
</evidence>
<organism evidence="7 8">
    <name type="scientific">Waddlia chondrophila (strain ATCC VR-1470 / WSU 86-1044)</name>
    <dbReference type="NCBI Taxonomy" id="716544"/>
    <lineage>
        <taxon>Bacteria</taxon>
        <taxon>Pseudomonadati</taxon>
        <taxon>Chlamydiota</taxon>
        <taxon>Chlamydiia</taxon>
        <taxon>Parachlamydiales</taxon>
        <taxon>Waddliaceae</taxon>
        <taxon>Waddlia</taxon>
    </lineage>
</organism>
<proteinExistence type="predicted"/>
<dbReference type="eggNOG" id="COG0795">
    <property type="taxonomic scope" value="Bacteria"/>
</dbReference>
<reference evidence="7 8" key="1">
    <citation type="journal article" date="2010" name="PLoS ONE">
        <title>The Waddlia genome: a window into chlamydial biology.</title>
        <authorList>
            <person name="Bertelli C."/>
            <person name="Collyn F."/>
            <person name="Croxatto A."/>
            <person name="Ruckert C."/>
            <person name="Polkinghorne A."/>
            <person name="Kebbi-Beghdadi C."/>
            <person name="Goesmann A."/>
            <person name="Vaughan L."/>
            <person name="Greub G."/>
        </authorList>
    </citation>
    <scope>NUCLEOTIDE SEQUENCE [LARGE SCALE GENOMIC DNA]</scope>
    <source>
        <strain evidence="8">ATCC VR-1470 / WSU 86-1044</strain>
    </source>
</reference>
<feature type="transmembrane region" description="Helical" evidence="6">
    <location>
        <begin position="343"/>
        <end position="362"/>
    </location>
</feature>
<feature type="transmembrane region" description="Helical" evidence="6">
    <location>
        <begin position="59"/>
        <end position="78"/>
    </location>
</feature>
<dbReference type="GO" id="GO:0043190">
    <property type="term" value="C:ATP-binding cassette (ABC) transporter complex"/>
    <property type="evidence" value="ECO:0007669"/>
    <property type="project" value="TreeGrafter"/>
</dbReference>
<feature type="transmembrane region" description="Helical" evidence="6">
    <location>
        <begin position="315"/>
        <end position="331"/>
    </location>
</feature>
<comment type="subcellular location">
    <subcellularLocation>
        <location evidence="1">Cell membrane</location>
        <topology evidence="1">Multi-pass membrane protein</topology>
    </subcellularLocation>
</comment>
<evidence type="ECO:0000256" key="2">
    <source>
        <dbReference type="ARBA" id="ARBA00022475"/>
    </source>
</evidence>
<evidence type="ECO:0000313" key="8">
    <source>
        <dbReference type="Proteomes" id="UP000001505"/>
    </source>
</evidence>
<dbReference type="InterPro" id="IPR005495">
    <property type="entry name" value="LptG/LptF_permease"/>
</dbReference>
<gene>
    <name evidence="7" type="ordered locus">wcw_0682</name>
</gene>
<feature type="transmembrane region" description="Helical" evidence="6">
    <location>
        <begin position="286"/>
        <end position="306"/>
    </location>
</feature>
<dbReference type="PANTHER" id="PTHR33529:SF2">
    <property type="entry name" value="LIPOPOLYSACCHARIDE EXPORT SYSTEM PERMEASE PROTEIN LPTG"/>
    <property type="match status" value="1"/>
</dbReference>
<keyword evidence="5 6" id="KW-0472">Membrane</keyword>
<evidence type="ECO:0000256" key="4">
    <source>
        <dbReference type="ARBA" id="ARBA00022989"/>
    </source>
</evidence>
<accession>D6YV88</accession>
<keyword evidence="3 6" id="KW-0812">Transmembrane</keyword>
<protein>
    <submittedName>
        <fullName evidence="7">Putative permease, YjgP/YjgQ family</fullName>
    </submittedName>
</protein>
<evidence type="ECO:0000256" key="1">
    <source>
        <dbReference type="ARBA" id="ARBA00004651"/>
    </source>
</evidence>
<dbReference type="GO" id="GO:0015920">
    <property type="term" value="P:lipopolysaccharide transport"/>
    <property type="evidence" value="ECO:0007669"/>
    <property type="project" value="TreeGrafter"/>
</dbReference>
<dbReference type="KEGG" id="wch:wcw_0682"/>
<dbReference type="OrthoDB" id="20368at2"/>